<proteinExistence type="predicted"/>
<protein>
    <submittedName>
        <fullName evidence="2">Hydantoinase B/oxoprolinase family protein</fullName>
    </submittedName>
</protein>
<accession>A0A971M5N5</accession>
<dbReference type="GO" id="GO:0003824">
    <property type="term" value="F:catalytic activity"/>
    <property type="evidence" value="ECO:0007669"/>
    <property type="project" value="InterPro"/>
</dbReference>
<dbReference type="InterPro" id="IPR003692">
    <property type="entry name" value="Hydantoinase_B"/>
</dbReference>
<name>A0A971M5N5_9BACT</name>
<evidence type="ECO:0000313" key="2">
    <source>
        <dbReference type="EMBL" id="NLW35591.1"/>
    </source>
</evidence>
<dbReference type="Proteomes" id="UP000777265">
    <property type="component" value="Unassembled WGS sequence"/>
</dbReference>
<comment type="caution">
    <text evidence="2">The sequence shown here is derived from an EMBL/GenBank/DDBJ whole genome shotgun (WGS) entry which is preliminary data.</text>
</comment>
<feature type="domain" description="Hydantoinase B/oxoprolinase" evidence="1">
    <location>
        <begin position="33"/>
        <end position="590"/>
    </location>
</feature>
<dbReference type="Pfam" id="PF02538">
    <property type="entry name" value="Hydantoinase_B"/>
    <property type="match status" value="1"/>
</dbReference>
<organism evidence="2 3">
    <name type="scientific">Syntrophorhabdus aromaticivorans</name>
    <dbReference type="NCBI Taxonomy" id="328301"/>
    <lineage>
        <taxon>Bacteria</taxon>
        <taxon>Pseudomonadati</taxon>
        <taxon>Thermodesulfobacteriota</taxon>
        <taxon>Syntrophorhabdia</taxon>
        <taxon>Syntrophorhabdales</taxon>
        <taxon>Syntrophorhabdaceae</taxon>
        <taxon>Syntrophorhabdus</taxon>
    </lineage>
</organism>
<dbReference type="AlphaFoldDB" id="A0A971M5N5"/>
<reference evidence="2" key="2">
    <citation type="submission" date="2020-01" db="EMBL/GenBank/DDBJ databases">
        <authorList>
            <person name="Campanaro S."/>
        </authorList>
    </citation>
    <scope>NUCLEOTIDE SEQUENCE</scope>
    <source>
        <strain evidence="2">AS06rmzACSIP_7</strain>
    </source>
</reference>
<evidence type="ECO:0000259" key="1">
    <source>
        <dbReference type="Pfam" id="PF02538"/>
    </source>
</evidence>
<sequence length="684" mass="75574">MNGQTYGRDYEVVQRLKPEPITAHEATAMENIDPTDFEIFNHKMNMIALEGKETTMKLGASAGMRWGDVAFGIYTAQGDLAFCATGIWFHAALGQIPVKYIVKHWVNESSVQVKEGDSFFFNDPFYCGVHGGDMGLAVPVFYKGKLICFTGAIVHSGENGSTEPGGTPTTAKSRYDEGFLVPPIKIGENYTLREDIMGMFTNMVRDPRTLVLDIKARLAACRISQRRILDLAEKKGPDLIIGGLRKILVETTKAARRKVSELPDGTFRQPIFMDTVGPESALIKLNIELQKKGETIKLNLKDTSPMIPDRPLNTFFQGVLGLTMVYFCGWFFYNLPANNALLDVLEWEFPPNTLVNAAGDTPTAQSPFVQVAYSHGIFHIGAKLTYGYDPLRAVASWYHGFGFGVFGGLNQWGEPIADITPEMNATACGARSDMDGADTAGSFFATMSDCSDVETTESDKPFIYLFRNFFQNHGAGKYRGGNGMGYGLVVHKVPWLFMGSLGYGSKFPASMGVFGGYAAATSSIRIIRQSNLKQLQAGGSRDIPTDLLHLYREERIQGLKTMDQITTPVGPFGEGDMMFISAGGGAGYGDVLEREPQRVVEDLKLGLATEWQAKNVYMVAYDPVTFRVDEEGTKQLRDEERARRLSLGVPYKEFEGDWLKKRPAESILKYYGPYPNPSANGSQR</sequence>
<dbReference type="EMBL" id="JAAYEE010000145">
    <property type="protein sequence ID" value="NLW35591.1"/>
    <property type="molecule type" value="Genomic_DNA"/>
</dbReference>
<reference evidence="2" key="1">
    <citation type="journal article" date="2020" name="Biotechnol. Biofuels">
        <title>New insights from the biogas microbiome by comprehensive genome-resolved metagenomics of nearly 1600 species originating from multiple anaerobic digesters.</title>
        <authorList>
            <person name="Campanaro S."/>
            <person name="Treu L."/>
            <person name="Rodriguez-R L.M."/>
            <person name="Kovalovszki A."/>
            <person name="Ziels R.M."/>
            <person name="Maus I."/>
            <person name="Zhu X."/>
            <person name="Kougias P.G."/>
            <person name="Basile A."/>
            <person name="Luo G."/>
            <person name="Schluter A."/>
            <person name="Konstantinidis K.T."/>
            <person name="Angelidaki I."/>
        </authorList>
    </citation>
    <scope>NUCLEOTIDE SEQUENCE</scope>
    <source>
        <strain evidence="2">AS06rmzACSIP_7</strain>
    </source>
</reference>
<gene>
    <name evidence="2" type="ORF">GXY80_08955</name>
</gene>
<evidence type="ECO:0000313" key="3">
    <source>
        <dbReference type="Proteomes" id="UP000777265"/>
    </source>
</evidence>